<keyword evidence="5" id="KW-1185">Reference proteome</keyword>
<reference evidence="5" key="1">
    <citation type="journal article" date="2019" name="Int. J. Syst. Evol. Microbiol.">
        <title>The Global Catalogue of Microorganisms (GCM) 10K type strain sequencing project: providing services to taxonomists for standard genome sequencing and annotation.</title>
        <authorList>
            <consortium name="The Broad Institute Genomics Platform"/>
            <consortium name="The Broad Institute Genome Sequencing Center for Infectious Disease"/>
            <person name="Wu L."/>
            <person name="Ma J."/>
        </authorList>
    </citation>
    <scope>NUCLEOTIDE SEQUENCE [LARGE SCALE GENOMIC DNA]</scope>
    <source>
        <strain evidence="5">CECT 7477</strain>
    </source>
</reference>
<evidence type="ECO:0000256" key="3">
    <source>
        <dbReference type="RuleBase" id="RU000363"/>
    </source>
</evidence>
<proteinExistence type="inferred from homology"/>
<dbReference type="PRINTS" id="PR00081">
    <property type="entry name" value="GDHRDH"/>
</dbReference>
<gene>
    <name evidence="4" type="ORF">ACFOUT_11095</name>
</gene>
<comment type="similarity">
    <text evidence="1 3">Belongs to the short-chain dehydrogenases/reductases (SDR) family.</text>
</comment>
<dbReference type="PANTHER" id="PTHR42760">
    <property type="entry name" value="SHORT-CHAIN DEHYDROGENASES/REDUCTASES FAMILY MEMBER"/>
    <property type="match status" value="1"/>
</dbReference>
<accession>A0ABV8JQU0</accession>
<dbReference type="InterPro" id="IPR020904">
    <property type="entry name" value="Sc_DH/Rdtase_CS"/>
</dbReference>
<evidence type="ECO:0000313" key="4">
    <source>
        <dbReference type="EMBL" id="MFC4096421.1"/>
    </source>
</evidence>
<dbReference type="EMBL" id="JBHSAW010000007">
    <property type="protein sequence ID" value="MFC4096421.1"/>
    <property type="molecule type" value="Genomic_DNA"/>
</dbReference>
<sequence length="276" mass="29900">MENKVAVVTGAGGTLCSAMAIDLAKQGYKVALLGRTEEKLKVVENKIKANGGIAISVCGDVANEEAMKAAKDIVENEFGICTLLINGAGGNQNDALPNITEFDERELEHNNEIKGFFNLNMKVFQNVVEINTMGTVIPCFVFGKSMAKHKQGNIINFASMTSYRPITRVAAYAMAKNGIQSFTQWLAAYLAPAHIRVNAIAPGFFLNDRSRKIMFNSDGSQTDRAQNILRQTPLKRFGEASELIGCMNWLINEKNAGFVTGITIPVDGGFLSSPGV</sequence>
<evidence type="ECO:0000256" key="1">
    <source>
        <dbReference type="ARBA" id="ARBA00006484"/>
    </source>
</evidence>
<dbReference type="SUPFAM" id="SSF51735">
    <property type="entry name" value="NAD(P)-binding Rossmann-fold domains"/>
    <property type="match status" value="1"/>
</dbReference>
<dbReference type="PROSITE" id="PS00061">
    <property type="entry name" value="ADH_SHORT"/>
    <property type="match status" value="1"/>
</dbReference>
<dbReference type="PANTHER" id="PTHR42760:SF115">
    <property type="entry name" value="3-OXOACYL-[ACYL-CARRIER-PROTEIN] REDUCTASE FABG"/>
    <property type="match status" value="1"/>
</dbReference>
<dbReference type="InterPro" id="IPR002347">
    <property type="entry name" value="SDR_fam"/>
</dbReference>
<dbReference type="RefSeq" id="WP_192463646.1">
    <property type="nucleotide sequence ID" value="NZ_JACYFJ010000010.1"/>
</dbReference>
<evidence type="ECO:0000313" key="5">
    <source>
        <dbReference type="Proteomes" id="UP001595814"/>
    </source>
</evidence>
<keyword evidence="2" id="KW-0560">Oxidoreductase</keyword>
<dbReference type="PRINTS" id="PR00080">
    <property type="entry name" value="SDRFAMILY"/>
</dbReference>
<dbReference type="Pfam" id="PF00106">
    <property type="entry name" value="adh_short"/>
    <property type="match status" value="1"/>
</dbReference>
<evidence type="ECO:0000256" key="2">
    <source>
        <dbReference type="ARBA" id="ARBA00023002"/>
    </source>
</evidence>
<comment type="caution">
    <text evidence="4">The sequence shown here is derived from an EMBL/GenBank/DDBJ whole genome shotgun (WGS) entry which is preliminary data.</text>
</comment>
<dbReference type="Proteomes" id="UP001595814">
    <property type="component" value="Unassembled WGS sequence"/>
</dbReference>
<organism evidence="4 5">
    <name type="scientific">Euzebyella saccharophila</name>
    <dbReference type="NCBI Taxonomy" id="679664"/>
    <lineage>
        <taxon>Bacteria</taxon>
        <taxon>Pseudomonadati</taxon>
        <taxon>Bacteroidota</taxon>
        <taxon>Flavobacteriia</taxon>
        <taxon>Flavobacteriales</taxon>
        <taxon>Flavobacteriaceae</taxon>
        <taxon>Euzebyella</taxon>
    </lineage>
</organism>
<dbReference type="NCBIfam" id="NF006132">
    <property type="entry name" value="PRK08277.1"/>
    <property type="match status" value="1"/>
</dbReference>
<dbReference type="Gene3D" id="3.40.50.720">
    <property type="entry name" value="NAD(P)-binding Rossmann-like Domain"/>
    <property type="match status" value="1"/>
</dbReference>
<dbReference type="InterPro" id="IPR036291">
    <property type="entry name" value="NAD(P)-bd_dom_sf"/>
</dbReference>
<name>A0ABV8JQU0_9FLAO</name>
<protein>
    <submittedName>
        <fullName evidence="4">SDR family NAD(P)-dependent oxidoreductase</fullName>
    </submittedName>
</protein>